<protein>
    <submittedName>
        <fullName evidence="2">Uncharacterized protein</fullName>
    </submittedName>
</protein>
<accession>A0A0P1BH42</accession>
<dbReference type="Proteomes" id="UP000054845">
    <property type="component" value="Unassembled WGS sequence"/>
</dbReference>
<proteinExistence type="predicted"/>
<keyword evidence="3" id="KW-1185">Reference proteome</keyword>
<evidence type="ECO:0000256" key="1">
    <source>
        <dbReference type="SAM" id="MobiDB-lite"/>
    </source>
</evidence>
<evidence type="ECO:0000313" key="2">
    <source>
        <dbReference type="EMBL" id="CEH15253.1"/>
    </source>
</evidence>
<dbReference type="EMBL" id="CCYA01000260">
    <property type="protein sequence ID" value="CEH15253.1"/>
    <property type="molecule type" value="Genomic_DNA"/>
</dbReference>
<evidence type="ECO:0000313" key="3">
    <source>
        <dbReference type="Proteomes" id="UP000054845"/>
    </source>
</evidence>
<name>A0A0P1BH42_9BASI</name>
<organism evidence="2 3">
    <name type="scientific">Ceraceosorus bombacis</name>
    <dbReference type="NCBI Taxonomy" id="401625"/>
    <lineage>
        <taxon>Eukaryota</taxon>
        <taxon>Fungi</taxon>
        <taxon>Dikarya</taxon>
        <taxon>Basidiomycota</taxon>
        <taxon>Ustilaginomycotina</taxon>
        <taxon>Exobasidiomycetes</taxon>
        <taxon>Ceraceosorales</taxon>
        <taxon>Ceraceosoraceae</taxon>
        <taxon>Ceraceosorus</taxon>
    </lineage>
</organism>
<dbReference type="AlphaFoldDB" id="A0A0P1BH42"/>
<sequence>MQTWDGTTAQWPSEWQISPSDEQSGPSNDPLVAHPLIEPHVSIQPPSQICGPFPSQTDHFPLPALNNFGQPLLLDCDPRLFGDAQTSRPHDDHNVTNQLISPELLENNLKFGPQPSQGFKRKVSFEREYHCRDDMIANLITALE</sequence>
<feature type="compositionally biased region" description="Polar residues" evidence="1">
    <location>
        <begin position="1"/>
        <end position="27"/>
    </location>
</feature>
<reference evidence="2 3" key="1">
    <citation type="submission" date="2014-09" db="EMBL/GenBank/DDBJ databases">
        <authorList>
            <person name="Magalhaes I.L.F."/>
            <person name="Oliveira U."/>
            <person name="Santos F.R."/>
            <person name="Vidigal T.H.D.A."/>
            <person name="Brescovit A.D."/>
            <person name="Santos A.J."/>
        </authorList>
    </citation>
    <scope>NUCLEOTIDE SEQUENCE [LARGE SCALE GENOMIC DNA]</scope>
</reference>
<feature type="region of interest" description="Disordered" evidence="1">
    <location>
        <begin position="1"/>
        <end position="33"/>
    </location>
</feature>